<organism evidence="4 5">
    <name type="scientific">Ureibacillus massiliensis 4400831 = CIP 108448 = CCUG 49529</name>
    <dbReference type="NCBI Taxonomy" id="1211035"/>
    <lineage>
        <taxon>Bacteria</taxon>
        <taxon>Bacillati</taxon>
        <taxon>Bacillota</taxon>
        <taxon>Bacilli</taxon>
        <taxon>Bacillales</taxon>
        <taxon>Caryophanaceae</taxon>
        <taxon>Ureibacillus</taxon>
    </lineage>
</organism>
<dbReference type="CDD" id="cd01948">
    <property type="entry name" value="EAL"/>
    <property type="match status" value="1"/>
</dbReference>
<dbReference type="eggNOG" id="COG5001">
    <property type="taxonomic scope" value="Bacteria"/>
</dbReference>
<accession>A0A0A3J788</accession>
<evidence type="ECO:0008006" key="6">
    <source>
        <dbReference type="Google" id="ProtNLM"/>
    </source>
</evidence>
<dbReference type="Gene3D" id="3.30.70.270">
    <property type="match status" value="1"/>
</dbReference>
<dbReference type="Gene3D" id="3.20.20.450">
    <property type="entry name" value="EAL domain"/>
    <property type="match status" value="1"/>
</dbReference>
<feature type="domain" description="EAL" evidence="2">
    <location>
        <begin position="459"/>
        <end position="712"/>
    </location>
</feature>
<dbReference type="CDD" id="cd01949">
    <property type="entry name" value="GGDEF"/>
    <property type="match status" value="1"/>
</dbReference>
<feature type="transmembrane region" description="Helical" evidence="1">
    <location>
        <begin position="47"/>
        <end position="70"/>
    </location>
</feature>
<keyword evidence="1" id="KW-0812">Transmembrane</keyword>
<gene>
    <name evidence="4" type="ORF">CD30_04750</name>
</gene>
<dbReference type="InterPro" id="IPR000160">
    <property type="entry name" value="GGDEF_dom"/>
</dbReference>
<dbReference type="Pfam" id="PF17159">
    <property type="entry name" value="MASE3"/>
    <property type="match status" value="1"/>
</dbReference>
<sequence length="725" mass="83965">MKLLDKENVSFKKNFRYILSTIILLILLVYATVFSDQLYGIFGESNYVTIHLMIELLIIIVTMGISLQVWLTSKFYLINKDIYMGALFFALALFEILHTISYKGMPFFITESSPYEATWFYMAVRLFLPIGLIMISMIKVKKVSIKHQWIAYSISLIIFISFFLIIYSPSPFLPPLVIEGLGTTLLKNILQFIGAMCSIVLIIYLLRHFKTAPRRSMLFITSSMFMIISDVLFVTYKDVFDFYNFLGHIFELLSFTVLYRAIYFSSAEEPFNRLIEANEKLEASKKEMYNMAYFDEITSLPNERFLYEKLNDLLTMNRRQMMIVCEYDRLDAIKSSLGSNYLDKLLKMIAERIQNIVPKNHFISKLRADQFAIFISENVKLHEVRQICRVLQKSMKAPFHIQHFSIVGSLNLGISQFPKDANNGRDLVKHAQFAMYEAADVPDQMLFYDPTMAVGRTNRVILENDLHQALINNELYLVYQPQICLKTREMISLEALIRWKHPERGIISPLEFIPIAEDSGLIVPIGNWVLETACYQTKLLQNEFNRPFKVAVNLSLGQLFQENFVHVVQSILFKTQLPANSLELEITESMTMDSNHITPILHQLKCIGVSIALDDFGTGYSSLSYLKDFPIDCLKIDRTFVNNIRSHKGHEPIVDMILSMAKHLELKVVAEGIEIEQQLNYLLRNDCDFIQGYLMSKPLSFESLIQKYNEIQDRTKDLIERVVPI</sequence>
<dbReference type="Proteomes" id="UP000030595">
    <property type="component" value="Unassembled WGS sequence"/>
</dbReference>
<comment type="caution">
    <text evidence="4">The sequence shown here is derived from an EMBL/GenBank/DDBJ whole genome shotgun (WGS) entry which is preliminary data.</text>
</comment>
<feature type="transmembrane region" description="Helical" evidence="1">
    <location>
        <begin position="189"/>
        <end position="206"/>
    </location>
</feature>
<dbReference type="Pfam" id="PF00990">
    <property type="entry name" value="GGDEF"/>
    <property type="match status" value="1"/>
</dbReference>
<dbReference type="PANTHER" id="PTHR33121:SF70">
    <property type="entry name" value="SIGNALING PROTEIN YKOW"/>
    <property type="match status" value="1"/>
</dbReference>
<feature type="transmembrane region" description="Helical" evidence="1">
    <location>
        <begin position="218"/>
        <end position="236"/>
    </location>
</feature>
<evidence type="ECO:0000256" key="1">
    <source>
        <dbReference type="SAM" id="Phobius"/>
    </source>
</evidence>
<feature type="transmembrane region" description="Helical" evidence="1">
    <location>
        <begin position="15"/>
        <end position="35"/>
    </location>
</feature>
<dbReference type="PROSITE" id="PS50887">
    <property type="entry name" value="GGDEF"/>
    <property type="match status" value="1"/>
</dbReference>
<dbReference type="GO" id="GO:0071111">
    <property type="term" value="F:cyclic-guanylate-specific phosphodiesterase activity"/>
    <property type="evidence" value="ECO:0007669"/>
    <property type="project" value="InterPro"/>
</dbReference>
<dbReference type="SMART" id="SM00267">
    <property type="entry name" value="GGDEF"/>
    <property type="match status" value="1"/>
</dbReference>
<dbReference type="InterPro" id="IPR033425">
    <property type="entry name" value="MASE3"/>
</dbReference>
<keyword evidence="1" id="KW-1133">Transmembrane helix</keyword>
<dbReference type="InterPro" id="IPR029787">
    <property type="entry name" value="Nucleotide_cyclase"/>
</dbReference>
<keyword evidence="1" id="KW-0472">Membrane</keyword>
<dbReference type="InterPro" id="IPR050706">
    <property type="entry name" value="Cyclic-di-GMP_PDE-like"/>
</dbReference>
<feature type="transmembrane region" description="Helical" evidence="1">
    <location>
        <begin position="82"/>
        <end position="100"/>
    </location>
</feature>
<evidence type="ECO:0000259" key="3">
    <source>
        <dbReference type="PROSITE" id="PS50887"/>
    </source>
</evidence>
<dbReference type="RefSeq" id="WP_084077643.1">
    <property type="nucleotide sequence ID" value="NZ_AVCZ01000005.1"/>
</dbReference>
<dbReference type="InterPro" id="IPR001633">
    <property type="entry name" value="EAL_dom"/>
</dbReference>
<protein>
    <recommendedName>
        <fullName evidence="6">Diguanylate cyclase</fullName>
    </recommendedName>
</protein>
<dbReference type="SMART" id="SM00052">
    <property type="entry name" value="EAL"/>
    <property type="match status" value="1"/>
</dbReference>
<dbReference type="PROSITE" id="PS50883">
    <property type="entry name" value="EAL"/>
    <property type="match status" value="1"/>
</dbReference>
<proteinExistence type="predicted"/>
<feature type="transmembrane region" description="Helical" evidence="1">
    <location>
        <begin position="120"/>
        <end position="138"/>
    </location>
</feature>
<dbReference type="NCBIfam" id="TIGR00254">
    <property type="entry name" value="GGDEF"/>
    <property type="match status" value="1"/>
</dbReference>
<keyword evidence="5" id="KW-1185">Reference proteome</keyword>
<dbReference type="EMBL" id="JPVQ01000005">
    <property type="protein sequence ID" value="KGR91620.1"/>
    <property type="molecule type" value="Genomic_DNA"/>
</dbReference>
<dbReference type="InterPro" id="IPR043128">
    <property type="entry name" value="Rev_trsase/Diguanyl_cyclase"/>
</dbReference>
<feature type="transmembrane region" description="Helical" evidence="1">
    <location>
        <begin position="150"/>
        <end position="169"/>
    </location>
</feature>
<dbReference type="OrthoDB" id="9759607at2"/>
<evidence type="ECO:0000313" key="4">
    <source>
        <dbReference type="EMBL" id="KGR91620.1"/>
    </source>
</evidence>
<name>A0A0A3J788_9BACL</name>
<dbReference type="InterPro" id="IPR035919">
    <property type="entry name" value="EAL_sf"/>
</dbReference>
<evidence type="ECO:0000313" key="5">
    <source>
        <dbReference type="Proteomes" id="UP000030595"/>
    </source>
</evidence>
<dbReference type="AlphaFoldDB" id="A0A0A3J788"/>
<feature type="domain" description="GGDEF" evidence="3">
    <location>
        <begin position="318"/>
        <end position="450"/>
    </location>
</feature>
<dbReference type="SUPFAM" id="SSF141868">
    <property type="entry name" value="EAL domain-like"/>
    <property type="match status" value="1"/>
</dbReference>
<dbReference type="FunFam" id="3.20.20.450:FF:000001">
    <property type="entry name" value="Cyclic di-GMP phosphodiesterase yahA"/>
    <property type="match status" value="1"/>
</dbReference>
<dbReference type="PANTHER" id="PTHR33121">
    <property type="entry name" value="CYCLIC DI-GMP PHOSPHODIESTERASE PDEF"/>
    <property type="match status" value="1"/>
</dbReference>
<dbReference type="Pfam" id="PF00563">
    <property type="entry name" value="EAL"/>
    <property type="match status" value="1"/>
</dbReference>
<evidence type="ECO:0000259" key="2">
    <source>
        <dbReference type="PROSITE" id="PS50883"/>
    </source>
</evidence>
<dbReference type="SUPFAM" id="SSF55073">
    <property type="entry name" value="Nucleotide cyclase"/>
    <property type="match status" value="1"/>
</dbReference>
<reference evidence="4 5" key="1">
    <citation type="submission" date="2014-02" db="EMBL/GenBank/DDBJ databases">
        <title>Draft genome sequence of Lysinibacillus massiliensis CCUG 49529.</title>
        <authorList>
            <person name="Zhang F."/>
            <person name="Wang G."/>
            <person name="Zhang L."/>
        </authorList>
    </citation>
    <scope>NUCLEOTIDE SEQUENCE [LARGE SCALE GENOMIC DNA]</scope>
    <source>
        <strain evidence="4 5">CCUG 49529</strain>
    </source>
</reference>